<dbReference type="EMBL" id="MCFK01006089">
    <property type="protein sequence ID" value="RKF59341.1"/>
    <property type="molecule type" value="Genomic_DNA"/>
</dbReference>
<dbReference type="CDD" id="cd00067">
    <property type="entry name" value="GAL4"/>
    <property type="match status" value="1"/>
</dbReference>
<feature type="domain" description="Zn(2)-C6 fungal-type" evidence="3">
    <location>
        <begin position="130"/>
        <end position="162"/>
    </location>
</feature>
<feature type="region of interest" description="Disordered" evidence="2">
    <location>
        <begin position="165"/>
        <end position="247"/>
    </location>
</feature>
<feature type="compositionally biased region" description="Polar residues" evidence="2">
    <location>
        <begin position="194"/>
        <end position="207"/>
    </location>
</feature>
<dbReference type="Pfam" id="PF00172">
    <property type="entry name" value="Zn_clus"/>
    <property type="match status" value="1"/>
</dbReference>
<dbReference type="PANTHER" id="PTHR31668">
    <property type="entry name" value="GLUCOSE TRANSPORT TRANSCRIPTION REGULATOR RGT1-RELATED-RELATED"/>
    <property type="match status" value="1"/>
</dbReference>
<protein>
    <submittedName>
        <fullName evidence="4">Putative fungal zn binuclear cluster domain containing protein</fullName>
    </submittedName>
</protein>
<dbReference type="AlphaFoldDB" id="A0A420HPJ1"/>
<dbReference type="SUPFAM" id="SSF57701">
    <property type="entry name" value="Zn2/Cys6 DNA-binding domain"/>
    <property type="match status" value="1"/>
</dbReference>
<organism evidence="4 5">
    <name type="scientific">Erysiphe neolycopersici</name>
    <dbReference type="NCBI Taxonomy" id="212602"/>
    <lineage>
        <taxon>Eukaryota</taxon>
        <taxon>Fungi</taxon>
        <taxon>Dikarya</taxon>
        <taxon>Ascomycota</taxon>
        <taxon>Pezizomycotina</taxon>
        <taxon>Leotiomycetes</taxon>
        <taxon>Erysiphales</taxon>
        <taxon>Erysiphaceae</taxon>
        <taxon>Erysiphe</taxon>
    </lineage>
</organism>
<name>A0A420HPJ1_9PEZI</name>
<evidence type="ECO:0000259" key="3">
    <source>
        <dbReference type="PROSITE" id="PS50048"/>
    </source>
</evidence>
<feature type="compositionally biased region" description="Basic and acidic residues" evidence="2">
    <location>
        <begin position="173"/>
        <end position="193"/>
    </location>
</feature>
<evidence type="ECO:0000256" key="1">
    <source>
        <dbReference type="ARBA" id="ARBA00023242"/>
    </source>
</evidence>
<keyword evidence="1" id="KW-0539">Nucleus</keyword>
<sequence length="460" mass="51037">MATFVQSKIYIIPKAYYFGIYKKLSLFQVKLIGASMSSQYPLPASGIESNILYPCFNHHHSSDFGKRFPSSATNNIPESSDKRPWASMKSTIVSKSVSSLRGSTSTDTNSLALSTEKKRNKLGYHRTSVACGHCRRRKIRCIASPGDRRCSNCIRLKKECNFYPVDQQSSNSGRRDQKSHCSSERKSEEELLTSKKNSQISEISSTLPFPGNHSLPIIQNFGGSQTKHNHLVGSSPNSNKVFKSEHNFHNSNSSATISSWMGSNTLHMTDASQEVSSYWASNPPKSQLTPNYPPFIPSLHVSPLLDWTTSQAELGSTEEVPWSVPSRTMSFNNIQGSNGHHLFTSSDSTLLQSTDRHVSKEVSSLPLCSPINPSSTIGSTLASINDNSPHRQLGSMLPLSMSTWQQPYSHQKPINRSLDQFEHWDENQTDSILMKAESGDEALSPYICDGFGTGVFYPPR</sequence>
<dbReference type="InterPro" id="IPR036864">
    <property type="entry name" value="Zn2-C6_fun-type_DNA-bd_sf"/>
</dbReference>
<proteinExistence type="predicted"/>
<feature type="compositionally biased region" description="Polar residues" evidence="2">
    <location>
        <begin position="221"/>
        <end position="241"/>
    </location>
</feature>
<accession>A0A420HPJ1</accession>
<keyword evidence="5" id="KW-1185">Reference proteome</keyword>
<dbReference type="Proteomes" id="UP000286134">
    <property type="component" value="Unassembled WGS sequence"/>
</dbReference>
<dbReference type="Gene3D" id="4.10.240.10">
    <property type="entry name" value="Zn(2)-C6 fungal-type DNA-binding domain"/>
    <property type="match status" value="1"/>
</dbReference>
<dbReference type="PANTHER" id="PTHR31668:SF30">
    <property type="entry name" value="ZN(II)2CYS6 TRANSCRIPTION FACTOR (EUROFUNG)"/>
    <property type="match status" value="1"/>
</dbReference>
<evidence type="ECO:0000256" key="2">
    <source>
        <dbReference type="SAM" id="MobiDB-lite"/>
    </source>
</evidence>
<dbReference type="PROSITE" id="PS00463">
    <property type="entry name" value="ZN2_CY6_FUNGAL_1"/>
    <property type="match status" value="1"/>
</dbReference>
<dbReference type="PROSITE" id="PS50048">
    <property type="entry name" value="ZN2_CY6_FUNGAL_2"/>
    <property type="match status" value="1"/>
</dbReference>
<evidence type="ECO:0000313" key="5">
    <source>
        <dbReference type="Proteomes" id="UP000286134"/>
    </source>
</evidence>
<dbReference type="GO" id="GO:0008270">
    <property type="term" value="F:zinc ion binding"/>
    <property type="evidence" value="ECO:0007669"/>
    <property type="project" value="InterPro"/>
</dbReference>
<dbReference type="InterPro" id="IPR001138">
    <property type="entry name" value="Zn2Cys6_DnaBD"/>
</dbReference>
<dbReference type="SMART" id="SM00066">
    <property type="entry name" value="GAL4"/>
    <property type="match status" value="1"/>
</dbReference>
<dbReference type="InterPro" id="IPR050797">
    <property type="entry name" value="Carb_Metab_Trans_Reg"/>
</dbReference>
<reference evidence="4 5" key="1">
    <citation type="journal article" date="2018" name="BMC Genomics">
        <title>Comparative genome analyses reveal sequence features reflecting distinct modes of host-adaptation between dicot and monocot powdery mildew.</title>
        <authorList>
            <person name="Wu Y."/>
            <person name="Ma X."/>
            <person name="Pan Z."/>
            <person name="Kale S.D."/>
            <person name="Song Y."/>
            <person name="King H."/>
            <person name="Zhang Q."/>
            <person name="Presley C."/>
            <person name="Deng X."/>
            <person name="Wei C.I."/>
            <person name="Xiao S."/>
        </authorList>
    </citation>
    <scope>NUCLEOTIDE SEQUENCE [LARGE SCALE GENOMIC DNA]</scope>
    <source>
        <strain evidence="4">UMSG2</strain>
    </source>
</reference>
<comment type="caution">
    <text evidence="4">The sequence shown here is derived from an EMBL/GenBank/DDBJ whole genome shotgun (WGS) entry which is preliminary data.</text>
</comment>
<gene>
    <name evidence="4" type="ORF">OnM2_060037</name>
</gene>
<evidence type="ECO:0000313" key="4">
    <source>
        <dbReference type="EMBL" id="RKF59341.1"/>
    </source>
</evidence>
<dbReference type="GO" id="GO:0000981">
    <property type="term" value="F:DNA-binding transcription factor activity, RNA polymerase II-specific"/>
    <property type="evidence" value="ECO:0007669"/>
    <property type="project" value="InterPro"/>
</dbReference>
<dbReference type="OrthoDB" id="4150019at2759"/>
<dbReference type="STRING" id="212602.A0A420HPJ1"/>